<dbReference type="OrthoDB" id="3731753at2759"/>
<dbReference type="Proteomes" id="UP000800200">
    <property type="component" value="Unassembled WGS sequence"/>
</dbReference>
<accession>A0A6A6DEJ1</accession>
<reference evidence="2" key="1">
    <citation type="journal article" date="2020" name="Stud. Mycol.">
        <title>101 Dothideomycetes genomes: a test case for predicting lifestyles and emergence of pathogens.</title>
        <authorList>
            <person name="Haridas S."/>
            <person name="Albert R."/>
            <person name="Binder M."/>
            <person name="Bloem J."/>
            <person name="Labutti K."/>
            <person name="Salamov A."/>
            <person name="Andreopoulos B."/>
            <person name="Baker S."/>
            <person name="Barry K."/>
            <person name="Bills G."/>
            <person name="Bluhm B."/>
            <person name="Cannon C."/>
            <person name="Castanera R."/>
            <person name="Culley D."/>
            <person name="Daum C."/>
            <person name="Ezra D."/>
            <person name="Gonzalez J."/>
            <person name="Henrissat B."/>
            <person name="Kuo A."/>
            <person name="Liang C."/>
            <person name="Lipzen A."/>
            <person name="Lutzoni F."/>
            <person name="Magnuson J."/>
            <person name="Mondo S."/>
            <person name="Nolan M."/>
            <person name="Ohm R."/>
            <person name="Pangilinan J."/>
            <person name="Park H.-J."/>
            <person name="Ramirez L."/>
            <person name="Alfaro M."/>
            <person name="Sun H."/>
            <person name="Tritt A."/>
            <person name="Yoshinaga Y."/>
            <person name="Zwiers L.-H."/>
            <person name="Turgeon B."/>
            <person name="Goodwin S."/>
            <person name="Spatafora J."/>
            <person name="Crous P."/>
            <person name="Grigoriev I."/>
        </authorList>
    </citation>
    <scope>NUCLEOTIDE SEQUENCE</scope>
    <source>
        <strain evidence="2">CBS 207.26</strain>
    </source>
</reference>
<evidence type="ECO:0000313" key="3">
    <source>
        <dbReference type="Proteomes" id="UP000800200"/>
    </source>
</evidence>
<name>A0A6A6DEJ1_9PEZI</name>
<dbReference type="EMBL" id="ML994681">
    <property type="protein sequence ID" value="KAF2177904.1"/>
    <property type="molecule type" value="Genomic_DNA"/>
</dbReference>
<feature type="compositionally biased region" description="Low complexity" evidence="1">
    <location>
        <begin position="158"/>
        <end position="170"/>
    </location>
</feature>
<proteinExistence type="predicted"/>
<keyword evidence="3" id="KW-1185">Reference proteome</keyword>
<dbReference type="AlphaFoldDB" id="A0A6A6DEJ1"/>
<feature type="region of interest" description="Disordered" evidence="1">
    <location>
        <begin position="272"/>
        <end position="299"/>
    </location>
</feature>
<gene>
    <name evidence="2" type="ORF">K469DRAFT_742329</name>
</gene>
<evidence type="ECO:0000313" key="2">
    <source>
        <dbReference type="EMBL" id="KAF2177904.1"/>
    </source>
</evidence>
<feature type="region of interest" description="Disordered" evidence="1">
    <location>
        <begin position="17"/>
        <end position="68"/>
    </location>
</feature>
<organism evidence="2 3">
    <name type="scientific">Zopfia rhizophila CBS 207.26</name>
    <dbReference type="NCBI Taxonomy" id="1314779"/>
    <lineage>
        <taxon>Eukaryota</taxon>
        <taxon>Fungi</taxon>
        <taxon>Dikarya</taxon>
        <taxon>Ascomycota</taxon>
        <taxon>Pezizomycotina</taxon>
        <taxon>Dothideomycetes</taxon>
        <taxon>Dothideomycetes incertae sedis</taxon>
        <taxon>Zopfiaceae</taxon>
        <taxon>Zopfia</taxon>
    </lineage>
</organism>
<feature type="compositionally biased region" description="Low complexity" evidence="1">
    <location>
        <begin position="139"/>
        <end position="150"/>
    </location>
</feature>
<feature type="region of interest" description="Disordered" evidence="1">
    <location>
        <begin position="91"/>
        <end position="170"/>
    </location>
</feature>
<sequence>MASRSAELLEVDEYENVPNLHRSRSGGYTDFLEEQDKWERRDRERQMKRYHDQRRSHQRQSSDLLYVPAFEPAGHRRVRSYGEINEISEKPTRSYNVREQKPSYDLSDEPARPSQLPVRRTWIQQRRPSITVEIHQDKTPSASATASPRRSPNPSPRKSPSASPRTPSAVPQLQFQFATLQNKLSEISTICAPNKHVEAVNPRDLTFSKIADEVGGHAFQLKAWDHIVNVNNMERIDKSKREVIELASRTLDRLFERASELSKACAKARPRDLKIEPVPEVDDGSDWDSNDEHDDESTKDVTESLGFVIQSQLDGITIQIQTLSRLTRSLQEATPDAGPEVLAVNNLVGEVDKFFGSAEALKEYAIDTKFAGKKALEEARYTARLK</sequence>
<feature type="compositionally biased region" description="Basic and acidic residues" evidence="1">
    <location>
        <begin position="34"/>
        <end position="55"/>
    </location>
</feature>
<protein>
    <submittedName>
        <fullName evidence="2">Uncharacterized protein</fullName>
    </submittedName>
</protein>
<feature type="compositionally biased region" description="Acidic residues" evidence="1">
    <location>
        <begin position="279"/>
        <end position="295"/>
    </location>
</feature>
<evidence type="ECO:0000256" key="1">
    <source>
        <dbReference type="SAM" id="MobiDB-lite"/>
    </source>
</evidence>
<feature type="compositionally biased region" description="Basic and acidic residues" evidence="1">
    <location>
        <begin position="91"/>
        <end position="102"/>
    </location>
</feature>